<dbReference type="InterPro" id="IPR014284">
    <property type="entry name" value="RNA_pol_sigma-70_dom"/>
</dbReference>
<dbReference type="GO" id="GO:0016987">
    <property type="term" value="F:sigma factor activity"/>
    <property type="evidence" value="ECO:0007669"/>
    <property type="project" value="UniProtKB-KW"/>
</dbReference>
<dbReference type="AlphaFoldDB" id="A0A0L8V2D1"/>
<feature type="domain" description="RNA polymerase sigma factor 70 region 4 type 2" evidence="6">
    <location>
        <begin position="125"/>
        <end position="174"/>
    </location>
</feature>
<evidence type="ECO:0000256" key="1">
    <source>
        <dbReference type="ARBA" id="ARBA00010641"/>
    </source>
</evidence>
<dbReference type="SUPFAM" id="SSF88659">
    <property type="entry name" value="Sigma3 and sigma4 domains of RNA polymerase sigma factors"/>
    <property type="match status" value="1"/>
</dbReference>
<dbReference type="STRING" id="1409788.NC99_46260"/>
<dbReference type="Gene3D" id="1.10.10.10">
    <property type="entry name" value="Winged helix-like DNA-binding domain superfamily/Winged helix DNA-binding domain"/>
    <property type="match status" value="1"/>
</dbReference>
<dbReference type="InterPro" id="IPR013324">
    <property type="entry name" value="RNA_pol_sigma_r3/r4-like"/>
</dbReference>
<evidence type="ECO:0000259" key="6">
    <source>
        <dbReference type="Pfam" id="PF08281"/>
    </source>
</evidence>
<dbReference type="InterPro" id="IPR007627">
    <property type="entry name" value="RNA_pol_sigma70_r2"/>
</dbReference>
<dbReference type="EMBL" id="LGIA01000224">
    <property type="protein sequence ID" value="KOH42538.1"/>
    <property type="molecule type" value="Genomic_DNA"/>
</dbReference>
<dbReference type="Pfam" id="PF08281">
    <property type="entry name" value="Sigma70_r4_2"/>
    <property type="match status" value="1"/>
</dbReference>
<dbReference type="InterPro" id="IPR013325">
    <property type="entry name" value="RNA_pol_sigma_r2"/>
</dbReference>
<dbReference type="Proteomes" id="UP000036958">
    <property type="component" value="Unassembled WGS sequence"/>
</dbReference>
<dbReference type="InterPro" id="IPR039425">
    <property type="entry name" value="RNA_pol_sigma-70-like"/>
</dbReference>
<evidence type="ECO:0000256" key="3">
    <source>
        <dbReference type="ARBA" id="ARBA00023082"/>
    </source>
</evidence>
<dbReference type="InterPro" id="IPR013249">
    <property type="entry name" value="RNA_pol_sigma70_r4_t2"/>
</dbReference>
<comment type="similarity">
    <text evidence="1">Belongs to the sigma-70 factor family. ECF subfamily.</text>
</comment>
<sequence length="193" mass="22333">MILTNFEWILKDLRQLIIDSVAGKSKAQAQLYQYLAPKMYGVCLRYSKDETEAEDNLQEGFLKVFEKIGSFRHEGSFEGWVRRIMVNAALERYRKNHLMHPVEDMGVFDGPELNEQIISEMSAKDLMKIINELPPRYRMVFNLYVFEGFNHKEIAEEMKISVGTSKSNLARARAILQDKVVKVFGEIANNYSA</sequence>
<evidence type="ECO:0000313" key="8">
    <source>
        <dbReference type="Proteomes" id="UP000036958"/>
    </source>
</evidence>
<dbReference type="GO" id="GO:0003677">
    <property type="term" value="F:DNA binding"/>
    <property type="evidence" value="ECO:0007669"/>
    <property type="project" value="InterPro"/>
</dbReference>
<dbReference type="CDD" id="cd06171">
    <property type="entry name" value="Sigma70_r4"/>
    <property type="match status" value="1"/>
</dbReference>
<comment type="caution">
    <text evidence="7">The sequence shown here is derived from an EMBL/GenBank/DDBJ whole genome shotgun (WGS) entry which is preliminary data.</text>
</comment>
<dbReference type="Pfam" id="PF04542">
    <property type="entry name" value="Sigma70_r2"/>
    <property type="match status" value="1"/>
</dbReference>
<feature type="domain" description="RNA polymerase sigma-70 region 2" evidence="5">
    <location>
        <begin position="31"/>
        <end position="96"/>
    </location>
</feature>
<keyword evidence="3" id="KW-0731">Sigma factor</keyword>
<evidence type="ECO:0000256" key="2">
    <source>
        <dbReference type="ARBA" id="ARBA00023015"/>
    </source>
</evidence>
<dbReference type="InterPro" id="IPR036388">
    <property type="entry name" value="WH-like_DNA-bd_sf"/>
</dbReference>
<keyword evidence="2" id="KW-0805">Transcription regulation</keyword>
<protein>
    <submittedName>
        <fullName evidence="7">RNA polymerase sigma-70 factor</fullName>
    </submittedName>
</protein>
<keyword evidence="8" id="KW-1185">Reference proteome</keyword>
<dbReference type="PANTHER" id="PTHR43133:SF46">
    <property type="entry name" value="RNA POLYMERASE SIGMA-70 FACTOR ECF SUBFAMILY"/>
    <property type="match status" value="1"/>
</dbReference>
<dbReference type="NCBIfam" id="TIGR02937">
    <property type="entry name" value="sigma70-ECF"/>
    <property type="match status" value="1"/>
</dbReference>
<name>A0A0L8V2D1_9BACT</name>
<evidence type="ECO:0000256" key="4">
    <source>
        <dbReference type="ARBA" id="ARBA00023163"/>
    </source>
</evidence>
<reference evidence="8" key="1">
    <citation type="submission" date="2015-07" db="EMBL/GenBank/DDBJ databases">
        <title>Genome sequencing of Sunxiuqinia dokdonensis strain SK.</title>
        <authorList>
            <person name="Ahn S."/>
            <person name="Kim B.-C."/>
        </authorList>
    </citation>
    <scope>NUCLEOTIDE SEQUENCE [LARGE SCALE GENOMIC DNA]</scope>
    <source>
        <strain evidence="8">SK</strain>
    </source>
</reference>
<keyword evidence="4" id="KW-0804">Transcription</keyword>
<organism evidence="7 8">
    <name type="scientific">Sunxiuqinia dokdonensis</name>
    <dbReference type="NCBI Taxonomy" id="1409788"/>
    <lineage>
        <taxon>Bacteria</taxon>
        <taxon>Pseudomonadati</taxon>
        <taxon>Bacteroidota</taxon>
        <taxon>Bacteroidia</taxon>
        <taxon>Marinilabiliales</taxon>
        <taxon>Prolixibacteraceae</taxon>
        <taxon>Sunxiuqinia</taxon>
    </lineage>
</organism>
<dbReference type="Gene3D" id="1.10.1740.10">
    <property type="match status" value="1"/>
</dbReference>
<dbReference type="SUPFAM" id="SSF88946">
    <property type="entry name" value="Sigma2 domain of RNA polymerase sigma factors"/>
    <property type="match status" value="1"/>
</dbReference>
<dbReference type="PANTHER" id="PTHR43133">
    <property type="entry name" value="RNA POLYMERASE ECF-TYPE SIGMA FACTO"/>
    <property type="match status" value="1"/>
</dbReference>
<evidence type="ECO:0000259" key="5">
    <source>
        <dbReference type="Pfam" id="PF04542"/>
    </source>
</evidence>
<dbReference type="GO" id="GO:0006352">
    <property type="term" value="P:DNA-templated transcription initiation"/>
    <property type="evidence" value="ECO:0007669"/>
    <property type="project" value="InterPro"/>
</dbReference>
<accession>A0A0L8V2D1</accession>
<proteinExistence type="inferred from homology"/>
<gene>
    <name evidence="7" type="ORF">NC99_46260</name>
</gene>
<evidence type="ECO:0000313" key="7">
    <source>
        <dbReference type="EMBL" id="KOH42538.1"/>
    </source>
</evidence>